<dbReference type="EMBL" id="PEBX01000170">
    <property type="protein sequence ID" value="PTQ55192.1"/>
    <property type="molecule type" value="Genomic_DNA"/>
</dbReference>
<evidence type="ECO:0000313" key="2">
    <source>
        <dbReference type="Proteomes" id="UP000244338"/>
    </source>
</evidence>
<reference evidence="2" key="1">
    <citation type="journal article" date="2018" name="Sci. Rep.">
        <title>Lignite coal burning seam in the remote Altai Mountains harbors a hydrogen-driven thermophilic microbial community.</title>
        <authorList>
            <person name="Kadnikov V.V."/>
            <person name="Mardanov A.V."/>
            <person name="Ivasenko D.A."/>
            <person name="Antsiferov D.V."/>
            <person name="Beletsky A.V."/>
            <person name="Karnachuk O.V."/>
            <person name="Ravin N.V."/>
        </authorList>
    </citation>
    <scope>NUCLEOTIDE SEQUENCE [LARGE SCALE GENOMIC DNA]</scope>
</reference>
<proteinExistence type="predicted"/>
<evidence type="ECO:0000313" key="1">
    <source>
        <dbReference type="EMBL" id="PTQ55192.1"/>
    </source>
</evidence>
<accession>A0A2R6XXR5</accession>
<comment type="caution">
    <text evidence="1">The sequence shown here is derived from an EMBL/GenBank/DDBJ whole genome shotgun (WGS) entry which is preliminary data.</text>
</comment>
<name>A0A2R6XXR5_9BACL</name>
<organism evidence="1 2">
    <name type="scientific">Candidatus Carbonibacillus altaicus</name>
    <dbReference type="NCBI Taxonomy" id="2163959"/>
    <lineage>
        <taxon>Bacteria</taxon>
        <taxon>Bacillati</taxon>
        <taxon>Bacillota</taxon>
        <taxon>Bacilli</taxon>
        <taxon>Bacillales</taxon>
        <taxon>Candidatus Carbonibacillus</taxon>
    </lineage>
</organism>
<sequence>MYTRFLKALMEYEALIDSMFNHLVKQLSEALPRFGKHLAVDSKAVASFAKRKNKNETRDGRRDTNADYGRKDYRGVHEDGMLWEKIVKWFGDKLHLIVDRSSISATCRRTKTRRVYWRAKQMWFMTTREPYAVFVRKPEYSVKWRAADLKKTGTR</sequence>
<dbReference type="AlphaFoldDB" id="A0A2R6XXR5"/>
<protein>
    <submittedName>
        <fullName evidence="1">Mobile element protein</fullName>
    </submittedName>
</protein>
<gene>
    <name evidence="1" type="ORF">BSOLF_2942</name>
</gene>
<dbReference type="Proteomes" id="UP000244338">
    <property type="component" value="Unassembled WGS sequence"/>
</dbReference>